<evidence type="ECO:0000313" key="11">
    <source>
        <dbReference type="Proteomes" id="UP001221150"/>
    </source>
</evidence>
<reference evidence="10 11" key="1">
    <citation type="submission" date="2023-03" db="EMBL/GenBank/DDBJ databases">
        <title>Draft genome sequence of Streptomyces sp. K1PA1 isolated from peat swamp forest in Thailand.</title>
        <authorList>
            <person name="Klaysubun C."/>
            <person name="Duangmal K."/>
        </authorList>
    </citation>
    <scope>NUCLEOTIDE SEQUENCE [LARGE SCALE GENOMIC DNA]</scope>
    <source>
        <strain evidence="10 11">K1PA1</strain>
    </source>
</reference>
<feature type="compositionally biased region" description="Low complexity" evidence="6">
    <location>
        <begin position="131"/>
        <end position="151"/>
    </location>
</feature>
<gene>
    <name evidence="10" type="ORF">P3H78_03710</name>
</gene>
<evidence type="ECO:0000256" key="3">
    <source>
        <dbReference type="ARBA" id="ARBA00022692"/>
    </source>
</evidence>
<dbReference type="PANTHER" id="PTHR36115:SF4">
    <property type="entry name" value="MEMBRANE PROTEIN"/>
    <property type="match status" value="1"/>
</dbReference>
<feature type="compositionally biased region" description="Gly residues" evidence="6">
    <location>
        <begin position="220"/>
        <end position="232"/>
    </location>
</feature>
<keyword evidence="4 7" id="KW-1133">Transmembrane helix</keyword>
<comment type="subcellular location">
    <subcellularLocation>
        <location evidence="1">Cell membrane</location>
        <topology evidence="1">Multi-pass membrane protein</topology>
    </subcellularLocation>
</comment>
<keyword evidence="2" id="KW-1003">Cell membrane</keyword>
<feature type="compositionally biased region" description="Pro residues" evidence="6">
    <location>
        <begin position="50"/>
        <end position="61"/>
    </location>
</feature>
<dbReference type="Pfam" id="PF06271">
    <property type="entry name" value="RDD"/>
    <property type="match status" value="1"/>
</dbReference>
<keyword evidence="3 7" id="KW-0812">Transmembrane</keyword>
<dbReference type="InterPro" id="IPR051791">
    <property type="entry name" value="Pra-immunoreactive"/>
</dbReference>
<dbReference type="EMBL" id="JARJBB010000001">
    <property type="protein sequence ID" value="MDF3297742.1"/>
    <property type="molecule type" value="Genomic_DNA"/>
</dbReference>
<evidence type="ECO:0000256" key="1">
    <source>
        <dbReference type="ARBA" id="ARBA00004651"/>
    </source>
</evidence>
<dbReference type="Proteomes" id="UP001221150">
    <property type="component" value="Unassembled WGS sequence"/>
</dbReference>
<feature type="domain" description="RDD" evidence="8">
    <location>
        <begin position="335"/>
        <end position="484"/>
    </location>
</feature>
<dbReference type="InterPro" id="IPR018929">
    <property type="entry name" value="DUF2510"/>
</dbReference>
<evidence type="ECO:0000256" key="4">
    <source>
        <dbReference type="ARBA" id="ARBA00022989"/>
    </source>
</evidence>
<proteinExistence type="predicted"/>
<feature type="region of interest" description="Disordered" evidence="6">
    <location>
        <begin position="1"/>
        <end position="232"/>
    </location>
</feature>
<dbReference type="RefSeq" id="WP_276107260.1">
    <property type="nucleotide sequence ID" value="NZ_JARJBB010000001.1"/>
</dbReference>
<sequence>MSAPTPAPGDDRPREGYYPDPSIPGYVRYWNGAAWVPGTSRPAPSDGEPLSPPPGARPAPAAPAVEETGPHFFDEDPVEEPAGPAPGGPPQGAGSEPASAWGADRSRQSGFGGDQDRRVSWGAPAGTDPRSPAAADGFAPAPAGEPASGDGTFLLRRRAPGADGAAADAGPPAPGASGVPAPARPRADEGTMTFRAVPRHGPAPGPANPLPAQEAPAHGAGAGQGAGAPGFGAGKAAAARAATAQPGPAAAAPAPQVPAAHHPAAAPAVPGVPQQSAAPAPAPLTSGPGGGQSSWAQQVHRLAESSDDQPVAPWKPPVEDPFTAAARRQAAARPAGLGKRLAARLVDTAVLTGVTAAAAVPLGVRAVDHVDAKIEAAKLSGRTVTVWLLDGTTGTYLGIVLAVLLLFGVVYEVLPTARWGRTLGKRLCGLQVRDIEGHDAPTFGAALRRWLVYSVPGLLGIGVLGVLWCVVDRPWHQCWHDKAAHTFVAD</sequence>
<comment type="caution">
    <text evidence="10">The sequence shown here is derived from an EMBL/GenBank/DDBJ whole genome shotgun (WGS) entry which is preliminary data.</text>
</comment>
<feature type="compositionally biased region" description="Low complexity" evidence="6">
    <location>
        <begin position="244"/>
        <end position="286"/>
    </location>
</feature>
<feature type="transmembrane region" description="Helical" evidence="7">
    <location>
        <begin position="450"/>
        <end position="471"/>
    </location>
</feature>
<evidence type="ECO:0000259" key="9">
    <source>
        <dbReference type="Pfam" id="PF10708"/>
    </source>
</evidence>
<name>A0ABT5ZZU8_9ACTN</name>
<keyword evidence="5 7" id="KW-0472">Membrane</keyword>
<feature type="compositionally biased region" description="Low complexity" evidence="6">
    <location>
        <begin position="161"/>
        <end position="181"/>
    </location>
</feature>
<evidence type="ECO:0000256" key="2">
    <source>
        <dbReference type="ARBA" id="ARBA00022475"/>
    </source>
</evidence>
<keyword evidence="11" id="KW-1185">Reference proteome</keyword>
<evidence type="ECO:0000256" key="6">
    <source>
        <dbReference type="SAM" id="MobiDB-lite"/>
    </source>
</evidence>
<organism evidence="10 11">
    <name type="scientific">Streptomyces tropicalis</name>
    <dbReference type="NCBI Taxonomy" id="3034234"/>
    <lineage>
        <taxon>Bacteria</taxon>
        <taxon>Bacillati</taxon>
        <taxon>Actinomycetota</taxon>
        <taxon>Actinomycetes</taxon>
        <taxon>Kitasatosporales</taxon>
        <taxon>Streptomycetaceae</taxon>
        <taxon>Streptomyces</taxon>
    </lineage>
</organism>
<evidence type="ECO:0000256" key="5">
    <source>
        <dbReference type="ARBA" id="ARBA00023136"/>
    </source>
</evidence>
<feature type="compositionally biased region" description="Low complexity" evidence="6">
    <location>
        <begin position="210"/>
        <end position="219"/>
    </location>
</feature>
<dbReference type="InterPro" id="IPR010432">
    <property type="entry name" value="RDD"/>
</dbReference>
<dbReference type="PANTHER" id="PTHR36115">
    <property type="entry name" value="PROLINE-RICH ANTIGEN HOMOLOG-RELATED"/>
    <property type="match status" value="1"/>
</dbReference>
<accession>A0ABT5ZZU8</accession>
<evidence type="ECO:0000256" key="7">
    <source>
        <dbReference type="SAM" id="Phobius"/>
    </source>
</evidence>
<evidence type="ECO:0000259" key="8">
    <source>
        <dbReference type="Pfam" id="PF06271"/>
    </source>
</evidence>
<feature type="region of interest" description="Disordered" evidence="6">
    <location>
        <begin position="244"/>
        <end position="319"/>
    </location>
</feature>
<evidence type="ECO:0000313" key="10">
    <source>
        <dbReference type="EMBL" id="MDF3297742.1"/>
    </source>
</evidence>
<protein>
    <submittedName>
        <fullName evidence="10">RDD family protein</fullName>
    </submittedName>
</protein>
<feature type="domain" description="DUF2510" evidence="9">
    <location>
        <begin position="16"/>
        <end position="45"/>
    </location>
</feature>
<feature type="transmembrane region" description="Helical" evidence="7">
    <location>
        <begin position="387"/>
        <end position="411"/>
    </location>
</feature>
<dbReference type="Pfam" id="PF10708">
    <property type="entry name" value="DUF2510"/>
    <property type="match status" value="1"/>
</dbReference>